<reference evidence="1" key="1">
    <citation type="submission" date="2022-04" db="EMBL/GenBank/DDBJ databases">
        <title>Hymenobacter sp. isolated from the air.</title>
        <authorList>
            <person name="Won M."/>
            <person name="Lee C.-M."/>
            <person name="Woen H.-Y."/>
            <person name="Kwon S.-W."/>
        </authorList>
    </citation>
    <scope>NUCLEOTIDE SEQUENCE</scope>
    <source>
        <strain evidence="1">5116S-3</strain>
    </source>
</reference>
<evidence type="ECO:0000313" key="1">
    <source>
        <dbReference type="EMBL" id="UOQ71548.1"/>
    </source>
</evidence>
<sequence>MEPLFQFRTAELLDNTQIQLHQQPGFLQATGLWKNAGSFVEFTDYFLDGVQMTTWKGQLQKPFQVELTVERPWLAMYFQLGGQVSTRACASRPLLIGEGSTT</sequence>
<dbReference type="KEGG" id="hcu:MUN79_23495"/>
<name>A0A8T9Q6C6_9BACT</name>
<dbReference type="RefSeq" id="WP_244674955.1">
    <property type="nucleotide sequence ID" value="NZ_CP095046.1"/>
</dbReference>
<accession>A0A8T9Q6C6</accession>
<dbReference type="Proteomes" id="UP000831796">
    <property type="component" value="Chromosome"/>
</dbReference>
<protein>
    <submittedName>
        <fullName evidence="1">Uncharacterized protein</fullName>
    </submittedName>
</protein>
<gene>
    <name evidence="1" type="ORF">MUN79_23495</name>
</gene>
<proteinExistence type="predicted"/>
<dbReference type="EMBL" id="CP095046">
    <property type="protein sequence ID" value="UOQ71548.1"/>
    <property type="molecule type" value="Genomic_DNA"/>
</dbReference>
<keyword evidence="2" id="KW-1185">Reference proteome</keyword>
<organism evidence="1 2">
    <name type="scientific">Hymenobacter cellulosilyticus</name>
    <dbReference type="NCBI Taxonomy" id="2932248"/>
    <lineage>
        <taxon>Bacteria</taxon>
        <taxon>Pseudomonadati</taxon>
        <taxon>Bacteroidota</taxon>
        <taxon>Cytophagia</taxon>
        <taxon>Cytophagales</taxon>
        <taxon>Hymenobacteraceae</taxon>
        <taxon>Hymenobacter</taxon>
    </lineage>
</organism>
<dbReference type="AlphaFoldDB" id="A0A8T9Q6C6"/>
<evidence type="ECO:0000313" key="2">
    <source>
        <dbReference type="Proteomes" id="UP000831796"/>
    </source>
</evidence>